<keyword evidence="1" id="KW-0472">Membrane</keyword>
<evidence type="ECO:0000313" key="2">
    <source>
        <dbReference type="EMBL" id="ATQ41830.1"/>
    </source>
</evidence>
<organism evidence="2 3">
    <name type="scientific">Caulobacter mirabilis</name>
    <dbReference type="NCBI Taxonomy" id="69666"/>
    <lineage>
        <taxon>Bacteria</taxon>
        <taxon>Pseudomonadati</taxon>
        <taxon>Pseudomonadota</taxon>
        <taxon>Alphaproteobacteria</taxon>
        <taxon>Caulobacterales</taxon>
        <taxon>Caulobacteraceae</taxon>
        <taxon>Caulobacter</taxon>
    </lineage>
</organism>
<feature type="transmembrane region" description="Helical" evidence="1">
    <location>
        <begin position="202"/>
        <end position="219"/>
    </location>
</feature>
<evidence type="ECO:0000313" key="3">
    <source>
        <dbReference type="Proteomes" id="UP000228945"/>
    </source>
</evidence>
<sequence>MNANEVIESYVRDTAACLPRKMRNDVAFELRELLGDELAARAEAAGRPADKAMALELLTGFGRPAEAARRYHERPAIIDPADTHHFAIWTLAGAVGLGVLSILDTKGELDHGGLFLQWIGILTLFFGLAGWWRRRNPGKLGWKPNRGVEYMSPTAGLFAAAMTLIFPVFMYAAPERFVETAFFGAFPGRVAALTEAFADSPLRWATLALLVASAAYYAVTGLRRGYHGWAHWAGLALNATLGAAFLAHGAPGAPTVFVLPAANAIALPIFPAIGALFLAGALYDVYQLWARITPAPSLKAA</sequence>
<feature type="transmembrane region" description="Helical" evidence="1">
    <location>
        <begin position="115"/>
        <end position="132"/>
    </location>
</feature>
<evidence type="ECO:0000256" key="1">
    <source>
        <dbReference type="SAM" id="Phobius"/>
    </source>
</evidence>
<dbReference type="OrthoDB" id="5056410at2"/>
<dbReference type="KEGG" id="cmb:CSW64_05085"/>
<feature type="transmembrane region" description="Helical" evidence="1">
    <location>
        <begin position="153"/>
        <end position="173"/>
    </location>
</feature>
<dbReference type="Proteomes" id="UP000228945">
    <property type="component" value="Chromosome"/>
</dbReference>
<feature type="transmembrane region" description="Helical" evidence="1">
    <location>
        <begin position="86"/>
        <end position="103"/>
    </location>
</feature>
<accession>A0A2D2AUZ8</accession>
<keyword evidence="3" id="KW-1185">Reference proteome</keyword>
<proteinExistence type="predicted"/>
<keyword evidence="1" id="KW-0812">Transmembrane</keyword>
<protein>
    <submittedName>
        <fullName evidence="2">Uncharacterized protein</fullName>
    </submittedName>
</protein>
<reference evidence="2 3" key="1">
    <citation type="submission" date="2017-10" db="EMBL/GenBank/DDBJ databases">
        <title>Genome sequence of Caulobacter mirabilis FWC38.</title>
        <authorList>
            <person name="Fiebig A."/>
            <person name="Crosson S."/>
        </authorList>
    </citation>
    <scope>NUCLEOTIDE SEQUENCE [LARGE SCALE GENOMIC DNA]</scope>
    <source>
        <strain evidence="2 3">FWC 38</strain>
    </source>
</reference>
<dbReference type="AlphaFoldDB" id="A0A2D2AUZ8"/>
<keyword evidence="1" id="KW-1133">Transmembrane helix</keyword>
<gene>
    <name evidence="2" type="ORF">CSW64_05085</name>
</gene>
<name>A0A2D2AUZ8_9CAUL</name>
<dbReference type="EMBL" id="CP024201">
    <property type="protein sequence ID" value="ATQ41830.1"/>
    <property type="molecule type" value="Genomic_DNA"/>
</dbReference>
<feature type="transmembrane region" description="Helical" evidence="1">
    <location>
        <begin position="231"/>
        <end position="250"/>
    </location>
</feature>
<feature type="transmembrane region" description="Helical" evidence="1">
    <location>
        <begin position="256"/>
        <end position="283"/>
    </location>
</feature>
<dbReference type="RefSeq" id="WP_099621087.1">
    <property type="nucleotide sequence ID" value="NZ_CP024201.1"/>
</dbReference>